<proteinExistence type="predicted"/>
<dbReference type="InterPro" id="IPR009057">
    <property type="entry name" value="Homeodomain-like_sf"/>
</dbReference>
<dbReference type="SUPFAM" id="SSF46689">
    <property type="entry name" value="Homeodomain-like"/>
    <property type="match status" value="1"/>
</dbReference>
<dbReference type="InterPro" id="IPR020449">
    <property type="entry name" value="Tscrpt_reg_AraC-type_HTH"/>
</dbReference>
<dbReference type="PROSITE" id="PS00041">
    <property type="entry name" value="HTH_ARAC_FAMILY_1"/>
    <property type="match status" value="1"/>
</dbReference>
<dbReference type="EMBL" id="CP029600">
    <property type="protein sequence ID" value="AWO02306.1"/>
    <property type="molecule type" value="Genomic_DNA"/>
</dbReference>
<reference evidence="5 6" key="1">
    <citation type="submission" date="2018-05" db="EMBL/GenBank/DDBJ databases">
        <title>Chitinophaga sp. nov., isolated from rhizosphere soil of Alhagi.</title>
        <authorList>
            <person name="Liu Y."/>
        </authorList>
    </citation>
    <scope>NUCLEOTIDE SEQUENCE [LARGE SCALE GENOMIC DNA]</scope>
    <source>
        <strain evidence="5 6">T22</strain>
    </source>
</reference>
<dbReference type="InterPro" id="IPR053142">
    <property type="entry name" value="PchR_regulatory_protein"/>
</dbReference>
<keyword evidence="6" id="KW-1185">Reference proteome</keyword>
<feature type="domain" description="HTH araC/xylS-type" evidence="4">
    <location>
        <begin position="125"/>
        <end position="224"/>
    </location>
</feature>
<name>A0ABM6WEA6_9BACT</name>
<evidence type="ECO:0000256" key="3">
    <source>
        <dbReference type="ARBA" id="ARBA00023163"/>
    </source>
</evidence>
<accession>A0ABM6WEA6</accession>
<dbReference type="PRINTS" id="PR00032">
    <property type="entry name" value="HTHARAC"/>
</dbReference>
<dbReference type="Proteomes" id="UP000246099">
    <property type="component" value="Chromosome"/>
</dbReference>
<dbReference type="Gene3D" id="1.10.10.60">
    <property type="entry name" value="Homeodomain-like"/>
    <property type="match status" value="1"/>
</dbReference>
<evidence type="ECO:0000259" key="4">
    <source>
        <dbReference type="PROSITE" id="PS01124"/>
    </source>
</evidence>
<dbReference type="PANTHER" id="PTHR47893:SF1">
    <property type="entry name" value="REGULATORY PROTEIN PCHR"/>
    <property type="match status" value="1"/>
</dbReference>
<keyword evidence="3" id="KW-0804">Transcription</keyword>
<dbReference type="PROSITE" id="PS01124">
    <property type="entry name" value="HTH_ARAC_FAMILY_2"/>
    <property type="match status" value="1"/>
</dbReference>
<dbReference type="Pfam" id="PF12833">
    <property type="entry name" value="HTH_18"/>
    <property type="match status" value="1"/>
</dbReference>
<keyword evidence="2" id="KW-0238">DNA-binding</keyword>
<evidence type="ECO:0000256" key="2">
    <source>
        <dbReference type="ARBA" id="ARBA00023125"/>
    </source>
</evidence>
<gene>
    <name evidence="5" type="ORF">DLD77_09770</name>
</gene>
<evidence type="ECO:0000313" key="5">
    <source>
        <dbReference type="EMBL" id="AWO02306.1"/>
    </source>
</evidence>
<dbReference type="SMART" id="SM00342">
    <property type="entry name" value="HTH_ARAC"/>
    <property type="match status" value="1"/>
</dbReference>
<evidence type="ECO:0000256" key="1">
    <source>
        <dbReference type="ARBA" id="ARBA00023015"/>
    </source>
</evidence>
<evidence type="ECO:0000313" key="6">
    <source>
        <dbReference type="Proteomes" id="UP000246099"/>
    </source>
</evidence>
<dbReference type="InterPro" id="IPR018060">
    <property type="entry name" value="HTH_AraC"/>
</dbReference>
<organism evidence="5 6">
    <name type="scientific">Chitinophaga alhagiae</name>
    <dbReference type="NCBI Taxonomy" id="2203219"/>
    <lineage>
        <taxon>Bacteria</taxon>
        <taxon>Pseudomonadati</taxon>
        <taxon>Bacteroidota</taxon>
        <taxon>Chitinophagia</taxon>
        <taxon>Chitinophagales</taxon>
        <taxon>Chitinophagaceae</taxon>
        <taxon>Chitinophaga</taxon>
    </lineage>
</organism>
<dbReference type="InterPro" id="IPR018062">
    <property type="entry name" value="HTH_AraC-typ_CS"/>
</dbReference>
<keyword evidence="1" id="KW-0805">Transcription regulation</keyword>
<protein>
    <recommendedName>
        <fullName evidence="4">HTH araC/xylS-type domain-containing protein</fullName>
    </recommendedName>
</protein>
<dbReference type="PANTHER" id="PTHR47893">
    <property type="entry name" value="REGULATORY PROTEIN PCHR"/>
    <property type="match status" value="1"/>
</dbReference>
<sequence length="230" mass="26683">MHNKIKYKEGADESGNNAACPFQYFPQHICGYFYDRKVISRPGPNRYDKRINIYEKRIYDMTPKTTTHAMHVIANHAFFTDHAGFYHAVYQEEEDGWDPLQALMHFQVDAMPASCIPAADLQRLQQVKDYLRESFLCPRLSLQGLCRKFGLNEFKLKKGFKQLFGNTVFGYVQEMKMKTARQFLAERKMNVNEVADYLGYSTPNHFSAAFKKMYGHKPSQLMEFGGGTQN</sequence>